<keyword evidence="2 4" id="KW-0479">Metal-binding</keyword>
<accession>D5SS57</accession>
<sequence length="571" mass="61877">MPDSLLKSMPFASFAKTADQPVGCGQLQDSWHLAGLLRSSLHSLVWGVMLLLGASGCTPNPAVEFTPRTSTTLLAPNARQAVEHTLLTHFGTPDNLVVWDRLSVIDFGGAKATVESLDAKASSSAKAVMVVTFDNQSDLAKNLRVGAPVRWVSGAREGIQGDRVAAFDAATRQVSIALEGKAGSAPAEESQEETSSSSKPVGEIAAGDALVVDDGGLLAQGRVVYQRNCMHCHGSTGDGKGPTAKYMQPPPRDYRDGIFKFTSTQAAERITRDDLTRILDDGIPGTYMPSFLLMDPTEKKAVIEYVRWLSIRGEMEKRITDDLGDFSTKDLKAEYTQSEAAYQAALNKGEKAEPPAPITPAVDALQKDFAEFFETDYQGVVEDTADFLVSAWERAETPESVITPAKARVPDDAASRERGRLLYLSDKTKCYTCHGAQGRGDGPANFEYWKMPSGDGNYPRPGLHDLWGNLLPARDLTRGIYRGGRRPVDLYRRLYAGIKGTPMPAFGGVTLTDDEIWDLVNYVLSVEFTANGTSLSDAESSLRKLPATDKAQVQETKAEKITEAEPARSAS</sequence>
<dbReference type="PANTHER" id="PTHR35008:SF8">
    <property type="entry name" value="ALCOHOL DEHYDROGENASE CYTOCHROME C SUBUNIT"/>
    <property type="match status" value="1"/>
</dbReference>
<dbReference type="InterPro" id="IPR051459">
    <property type="entry name" value="Cytochrome_c-type_DH"/>
</dbReference>
<dbReference type="HOGENOM" id="CLU_044077_0_0_0"/>
<dbReference type="InterPro" id="IPR009056">
    <property type="entry name" value="Cyt_c-like_dom"/>
</dbReference>
<feature type="region of interest" description="Disordered" evidence="5">
    <location>
        <begin position="180"/>
        <end position="201"/>
    </location>
</feature>
<dbReference type="SUPFAM" id="SSF46626">
    <property type="entry name" value="Cytochrome c"/>
    <property type="match status" value="2"/>
</dbReference>
<protein>
    <submittedName>
        <fullName evidence="7">Cytochrome c class I</fullName>
    </submittedName>
</protein>
<feature type="compositionally biased region" description="Basic and acidic residues" evidence="5">
    <location>
        <begin position="556"/>
        <end position="571"/>
    </location>
</feature>
<dbReference type="Gene3D" id="1.10.760.10">
    <property type="entry name" value="Cytochrome c-like domain"/>
    <property type="match status" value="2"/>
</dbReference>
<evidence type="ECO:0000313" key="7">
    <source>
        <dbReference type="EMBL" id="ADG68781.1"/>
    </source>
</evidence>
<dbReference type="Pfam" id="PF00034">
    <property type="entry name" value="Cytochrom_C"/>
    <property type="match status" value="2"/>
</dbReference>
<evidence type="ECO:0000256" key="1">
    <source>
        <dbReference type="ARBA" id="ARBA00022617"/>
    </source>
</evidence>
<dbReference type="EMBL" id="CP001744">
    <property type="protein sequence ID" value="ADG68781.1"/>
    <property type="molecule type" value="Genomic_DNA"/>
</dbReference>
<dbReference type="KEGG" id="plm:Plim_2959"/>
<dbReference type="InterPro" id="IPR036909">
    <property type="entry name" value="Cyt_c-like_dom_sf"/>
</dbReference>
<evidence type="ECO:0000256" key="4">
    <source>
        <dbReference type="PROSITE-ProRule" id="PRU00433"/>
    </source>
</evidence>
<dbReference type="STRING" id="521674.Plim_2959"/>
<dbReference type="eggNOG" id="COG2010">
    <property type="taxonomic scope" value="Bacteria"/>
</dbReference>
<dbReference type="PANTHER" id="PTHR35008">
    <property type="entry name" value="BLL4482 PROTEIN-RELATED"/>
    <property type="match status" value="1"/>
</dbReference>
<reference evidence="7 8" key="1">
    <citation type="journal article" date="2010" name="Stand. Genomic Sci.">
        <title>Complete genome sequence of Planctomyces limnophilus type strain (Mu 290).</title>
        <authorList>
            <person name="Labutti K."/>
            <person name="Sikorski J."/>
            <person name="Schneider S."/>
            <person name="Nolan M."/>
            <person name="Lucas S."/>
            <person name="Glavina Del Rio T."/>
            <person name="Tice H."/>
            <person name="Cheng J.F."/>
            <person name="Goodwin L."/>
            <person name="Pitluck S."/>
            <person name="Liolios K."/>
            <person name="Ivanova N."/>
            <person name="Mavromatis K."/>
            <person name="Mikhailova N."/>
            <person name="Pati A."/>
            <person name="Chen A."/>
            <person name="Palaniappan K."/>
            <person name="Land M."/>
            <person name="Hauser L."/>
            <person name="Chang Y.J."/>
            <person name="Jeffries C.D."/>
            <person name="Tindall B.J."/>
            <person name="Rohde M."/>
            <person name="Goker M."/>
            <person name="Woyke T."/>
            <person name="Bristow J."/>
            <person name="Eisen J.A."/>
            <person name="Markowitz V."/>
            <person name="Hugenholtz P."/>
            <person name="Kyrpides N.C."/>
            <person name="Klenk H.P."/>
            <person name="Lapidus A."/>
        </authorList>
    </citation>
    <scope>NUCLEOTIDE SEQUENCE [LARGE SCALE GENOMIC DNA]</scope>
    <source>
        <strain evidence="8">ATCC 43296 / DSM 3776 / IFAM 1008 / 290</strain>
    </source>
</reference>
<keyword evidence="8" id="KW-1185">Reference proteome</keyword>
<evidence type="ECO:0000256" key="3">
    <source>
        <dbReference type="ARBA" id="ARBA00023004"/>
    </source>
</evidence>
<dbReference type="AlphaFoldDB" id="D5SS57"/>
<evidence type="ECO:0000259" key="6">
    <source>
        <dbReference type="PROSITE" id="PS51007"/>
    </source>
</evidence>
<dbReference type="GO" id="GO:0009055">
    <property type="term" value="F:electron transfer activity"/>
    <property type="evidence" value="ECO:0007669"/>
    <property type="project" value="InterPro"/>
</dbReference>
<dbReference type="Proteomes" id="UP000002220">
    <property type="component" value="Chromosome"/>
</dbReference>
<evidence type="ECO:0000256" key="2">
    <source>
        <dbReference type="ARBA" id="ARBA00022723"/>
    </source>
</evidence>
<keyword evidence="1 4" id="KW-0349">Heme</keyword>
<evidence type="ECO:0000256" key="5">
    <source>
        <dbReference type="SAM" id="MobiDB-lite"/>
    </source>
</evidence>
<dbReference type="PROSITE" id="PS51007">
    <property type="entry name" value="CYTC"/>
    <property type="match status" value="2"/>
</dbReference>
<organism evidence="7 8">
    <name type="scientific">Planctopirus limnophila (strain ATCC 43296 / DSM 3776 / IFAM 1008 / Mu 290)</name>
    <name type="common">Planctomyces limnophilus</name>
    <dbReference type="NCBI Taxonomy" id="521674"/>
    <lineage>
        <taxon>Bacteria</taxon>
        <taxon>Pseudomonadati</taxon>
        <taxon>Planctomycetota</taxon>
        <taxon>Planctomycetia</taxon>
        <taxon>Planctomycetales</taxon>
        <taxon>Planctomycetaceae</taxon>
        <taxon>Planctopirus</taxon>
    </lineage>
</organism>
<name>D5SS57_PLAL2</name>
<keyword evidence="3 4" id="KW-0408">Iron</keyword>
<evidence type="ECO:0000313" key="8">
    <source>
        <dbReference type="Proteomes" id="UP000002220"/>
    </source>
</evidence>
<gene>
    <name evidence="7" type="ordered locus">Plim_2959</name>
</gene>
<feature type="domain" description="Cytochrome c" evidence="6">
    <location>
        <begin position="216"/>
        <end position="310"/>
    </location>
</feature>
<dbReference type="RefSeq" id="WP_013111212.1">
    <property type="nucleotide sequence ID" value="NC_014148.1"/>
</dbReference>
<dbReference type="GO" id="GO:0020037">
    <property type="term" value="F:heme binding"/>
    <property type="evidence" value="ECO:0007669"/>
    <property type="project" value="InterPro"/>
</dbReference>
<dbReference type="OrthoDB" id="9808312at2"/>
<proteinExistence type="predicted"/>
<dbReference type="GO" id="GO:0046872">
    <property type="term" value="F:metal ion binding"/>
    <property type="evidence" value="ECO:0007669"/>
    <property type="project" value="UniProtKB-KW"/>
</dbReference>
<feature type="domain" description="Cytochrome c" evidence="6">
    <location>
        <begin position="414"/>
        <end position="527"/>
    </location>
</feature>
<feature type="region of interest" description="Disordered" evidence="5">
    <location>
        <begin position="537"/>
        <end position="571"/>
    </location>
</feature>